<feature type="region of interest" description="Disordered" evidence="1">
    <location>
        <begin position="341"/>
        <end position="509"/>
    </location>
</feature>
<keyword evidence="3" id="KW-0732">Signal</keyword>
<dbReference type="Pfam" id="PF01390">
    <property type="entry name" value="SEA"/>
    <property type="match status" value="1"/>
</dbReference>
<feature type="compositionally biased region" description="Polar residues" evidence="1">
    <location>
        <begin position="238"/>
        <end position="249"/>
    </location>
</feature>
<reference evidence="5 6" key="1">
    <citation type="submission" date="2024-08" db="EMBL/GenBank/DDBJ databases">
        <authorList>
            <person name="Cucini C."/>
            <person name="Frati F."/>
        </authorList>
    </citation>
    <scope>NUCLEOTIDE SEQUENCE [LARGE SCALE GENOMIC DNA]</scope>
</reference>
<feature type="compositionally biased region" description="Low complexity" evidence="1">
    <location>
        <begin position="932"/>
        <end position="969"/>
    </location>
</feature>
<proteinExistence type="predicted"/>
<gene>
    <name evidence="5" type="ORF">ODALV1_LOCUS4179</name>
</gene>
<keyword evidence="2" id="KW-0472">Membrane</keyword>
<organism evidence="5 6">
    <name type="scientific">Orchesella dallaii</name>
    <dbReference type="NCBI Taxonomy" id="48710"/>
    <lineage>
        <taxon>Eukaryota</taxon>
        <taxon>Metazoa</taxon>
        <taxon>Ecdysozoa</taxon>
        <taxon>Arthropoda</taxon>
        <taxon>Hexapoda</taxon>
        <taxon>Collembola</taxon>
        <taxon>Entomobryomorpha</taxon>
        <taxon>Entomobryoidea</taxon>
        <taxon>Orchesellidae</taxon>
        <taxon>Orchesellinae</taxon>
        <taxon>Orchesella</taxon>
    </lineage>
</organism>
<feature type="compositionally biased region" description="Low complexity" evidence="1">
    <location>
        <begin position="557"/>
        <end position="615"/>
    </location>
</feature>
<feature type="compositionally biased region" description="Pro residues" evidence="1">
    <location>
        <begin position="1245"/>
        <end position="1255"/>
    </location>
</feature>
<feature type="region of interest" description="Disordered" evidence="1">
    <location>
        <begin position="995"/>
        <end position="1017"/>
    </location>
</feature>
<feature type="signal peptide" evidence="3">
    <location>
        <begin position="1"/>
        <end position="24"/>
    </location>
</feature>
<feature type="region of interest" description="Disordered" evidence="1">
    <location>
        <begin position="753"/>
        <end position="772"/>
    </location>
</feature>
<evidence type="ECO:0000313" key="6">
    <source>
        <dbReference type="Proteomes" id="UP001642540"/>
    </source>
</evidence>
<evidence type="ECO:0000313" key="5">
    <source>
        <dbReference type="EMBL" id="CAL8078759.1"/>
    </source>
</evidence>
<name>A0ABP1Q1G0_9HEXA</name>
<feature type="compositionally biased region" description="Low complexity" evidence="1">
    <location>
        <begin position="489"/>
        <end position="508"/>
    </location>
</feature>
<feature type="compositionally biased region" description="Polar residues" evidence="1">
    <location>
        <begin position="391"/>
        <end position="422"/>
    </location>
</feature>
<keyword evidence="6" id="KW-1185">Reference proteome</keyword>
<feature type="compositionally biased region" description="Low complexity" evidence="1">
    <location>
        <begin position="1000"/>
        <end position="1017"/>
    </location>
</feature>
<feature type="compositionally biased region" description="Low complexity" evidence="1">
    <location>
        <begin position="884"/>
        <end position="899"/>
    </location>
</feature>
<sequence>MGTLSHIMLMYLMWIITSLLVGYSLEQGAGTDLLTAAFTSPQAAPLVGQRQSRIPSQQVIVPGGFQHQIYSNQFSNIHGLDSRNSRLAQSPVSIQNQQFGFLPRGDLFARSPSGRASASPIPSSKPTSSRSVSPNFVEIVAPNPQRLVSGGSRGSGSSGQIQAATSSTNQQINGNARNADVQYEYYDETDGDVLYQYGNDFNEPGSQSSSSLSGTRHNGQYFAEISPSKGLSTDRSKNSAGLPTTASTSSKRDQSRYGSSAPSAPSSSSAQAAASTTGSSKVATKATLPSGGSNRLFRASRPSSLSSSASSSSQASRETSSSFIPLIDESEEPEQGLALNGRSVQSTSHRGNSLSGVRPPLSFLRSTTSSPPSAPDSNSSQQPTAPEKPVATSSRGRGQYTRSQPSNTSRSLERNSSASGSTDRLRRPSVLRGSINNNSSGNRLAATSRPPIIIRPRNLTRSRQNKAREDPITSSSTYRPDPNFDQTGSSSSESPKLPSSSSSNSLPSAEDYTVEYVEYPFHNEDNSSVVEYYEVSEETAQALLQRAKAKAGHRKPTSSGSVVEPSPSPKPSNNESATKVTVSVSSKSSFSSTTTSTSTSTTTTPAPGAESSSSEENVSDQIDPSGEVVISVATTKSVSGKGKGDVTAAPQSITTVTPRVTFSRATGSSFVVASVQTSRSVGKGQENRVSKTIQTEGLKDNMPSGAETAPEYYEEEYTYPDNYPILNNEAGSLIRPNEHEDEDLTHEHYNPHEYSHEVSLQPPAISPTRSVIPSSEFSNGVLNQEIKESSEASTSAVVRNSDENYDEETGSHAPQPRKLPSKKGDIPSHIKTLVDDVSELELDQPLRTVNQEDHLAPPPDDEASYHVALNPSTATPILTTTTVSTTTTTTTTPAPQIKSTTEKVKKDPTSIFSSIRFAEVSPNFLPPGFKLPSPSSSPEESYISSSEASTSTTTTTTSTTTTTEAAPTEKALGIQFAEVDISSLLPKGYKPRPSLPRLFTTVPPSTTTTTEKPVEPSTVKTVDPLEALKNIIKFKEIAIPGLIPKDFKPPAGNDEEANKTAAPVLPGIRFETPSNLLPPGYKPPVSEPIVPIKFEAPSGLLPKGYKPPSSESIGSIKFEVPANLLPPGFKLPSSSVNAAPVNTTAATPSKDELTTTSTKKPGGLVFPTKPGGSRITRPTTTEVPKGDTPIPPAVRIATGWPTRKTTAFTGWPTSPTTPIPPTSSTTTTTTTEASTTTTATTTTTTPPPKRSPPGLCPQGICRMEATIRLVGGVKWVPEFQDINTDEYKNLETTVKRELDGAYRSSGLAPWYRKVEIEGFNRGSVIVDYFLLLDGIDRDLTSDFVVRQFHKSLLDSADELPYYEESEAPDQLVSNGRLRFGRYTIDPRYTDFKVVNITKDSGPLAQEPLIPQWGIAVIVIGLASLLFVIIFGVTVLVNRHKNSKKKNAVSLTQEMLSEFNKSHMGSGAGGLDNYGADDLYNMDDVWNDKQMDKTFDRKPTKRSQGSGKGSANYNIYDSWKTEWNGYYYNGNYYGDSGYAPSRRRSDYDTNF</sequence>
<feature type="region of interest" description="Disordered" evidence="1">
    <location>
        <begin position="785"/>
        <end position="827"/>
    </location>
</feature>
<dbReference type="InterPro" id="IPR036364">
    <property type="entry name" value="SEA_dom_sf"/>
</dbReference>
<feature type="compositionally biased region" description="Low complexity" evidence="1">
    <location>
        <begin position="366"/>
        <end position="383"/>
    </location>
</feature>
<feature type="compositionally biased region" description="Low complexity" evidence="1">
    <location>
        <begin position="111"/>
        <end position="134"/>
    </location>
</feature>
<evidence type="ECO:0000256" key="3">
    <source>
        <dbReference type="SAM" id="SignalP"/>
    </source>
</evidence>
<protein>
    <recommendedName>
        <fullName evidence="4">SEA domain-containing protein</fullName>
    </recommendedName>
</protein>
<feature type="region of interest" description="Disordered" evidence="1">
    <location>
        <begin position="884"/>
        <end position="905"/>
    </location>
</feature>
<dbReference type="PROSITE" id="PS50024">
    <property type="entry name" value="SEA"/>
    <property type="match status" value="1"/>
</dbReference>
<keyword evidence="2" id="KW-1133">Transmembrane helix</keyword>
<feature type="chain" id="PRO_5046805942" description="SEA domain-containing protein" evidence="3">
    <location>
        <begin position="25"/>
        <end position="1550"/>
    </location>
</feature>
<evidence type="ECO:0000256" key="1">
    <source>
        <dbReference type="SAM" id="MobiDB-lite"/>
    </source>
</evidence>
<feature type="compositionally biased region" description="Basic residues" evidence="1">
    <location>
        <begin position="547"/>
        <end position="556"/>
    </location>
</feature>
<dbReference type="InterPro" id="IPR000082">
    <property type="entry name" value="SEA_dom"/>
</dbReference>
<evidence type="ECO:0000259" key="4">
    <source>
        <dbReference type="PROSITE" id="PS50024"/>
    </source>
</evidence>
<feature type="region of interest" description="Disordered" evidence="1">
    <location>
        <begin position="194"/>
        <end position="321"/>
    </location>
</feature>
<feature type="compositionally biased region" description="Polar residues" evidence="1">
    <location>
        <begin position="160"/>
        <end position="176"/>
    </location>
</feature>
<feature type="region of interest" description="Disordered" evidence="1">
    <location>
        <begin position="544"/>
        <end position="625"/>
    </location>
</feature>
<feature type="region of interest" description="Disordered" evidence="1">
    <location>
        <begin position="111"/>
        <end position="176"/>
    </location>
</feature>
<feature type="compositionally biased region" description="Low complexity" evidence="1">
    <location>
        <begin position="258"/>
        <end position="280"/>
    </location>
</feature>
<feature type="region of interest" description="Disordered" evidence="1">
    <location>
        <begin position="923"/>
        <end position="969"/>
    </location>
</feature>
<feature type="compositionally biased region" description="Polar residues" evidence="1">
    <location>
        <begin position="342"/>
        <end position="355"/>
    </location>
</feature>
<feature type="domain" description="SEA" evidence="4">
    <location>
        <begin position="1259"/>
        <end position="1368"/>
    </location>
</feature>
<feature type="compositionally biased region" description="Low complexity" evidence="1">
    <location>
        <begin position="1222"/>
        <end position="1244"/>
    </location>
</feature>
<feature type="compositionally biased region" description="Polar residues" evidence="1">
    <location>
        <begin position="472"/>
        <end position="488"/>
    </location>
</feature>
<feature type="region of interest" description="Disordered" evidence="1">
    <location>
        <begin position="1140"/>
        <end position="1257"/>
    </location>
</feature>
<accession>A0ABP1Q1G0</accession>
<dbReference type="Proteomes" id="UP001642540">
    <property type="component" value="Unassembled WGS sequence"/>
</dbReference>
<dbReference type="EMBL" id="CAXLJM020000013">
    <property type="protein sequence ID" value="CAL8078759.1"/>
    <property type="molecule type" value="Genomic_DNA"/>
</dbReference>
<comment type="caution">
    <text evidence="5">The sequence shown here is derived from an EMBL/GenBank/DDBJ whole genome shotgun (WGS) entry which is preliminary data.</text>
</comment>
<dbReference type="SUPFAM" id="SSF82671">
    <property type="entry name" value="SEA domain"/>
    <property type="match status" value="1"/>
</dbReference>
<keyword evidence="2" id="KW-0812">Transmembrane</keyword>
<evidence type="ECO:0000256" key="2">
    <source>
        <dbReference type="SAM" id="Phobius"/>
    </source>
</evidence>
<feature type="compositionally biased region" description="Low complexity" evidence="1">
    <location>
        <begin position="433"/>
        <end position="442"/>
    </location>
</feature>
<feature type="compositionally biased region" description="Low complexity" evidence="1">
    <location>
        <begin position="299"/>
        <end position="321"/>
    </location>
</feature>
<feature type="transmembrane region" description="Helical" evidence="2">
    <location>
        <begin position="1412"/>
        <end position="1436"/>
    </location>
</feature>